<dbReference type="EMBL" id="JATAAI010000002">
    <property type="protein sequence ID" value="KAK1747418.1"/>
    <property type="molecule type" value="Genomic_DNA"/>
</dbReference>
<organism evidence="2 3">
    <name type="scientific">Skeletonema marinoi</name>
    <dbReference type="NCBI Taxonomy" id="267567"/>
    <lineage>
        <taxon>Eukaryota</taxon>
        <taxon>Sar</taxon>
        <taxon>Stramenopiles</taxon>
        <taxon>Ochrophyta</taxon>
        <taxon>Bacillariophyta</taxon>
        <taxon>Coscinodiscophyceae</taxon>
        <taxon>Thalassiosirophycidae</taxon>
        <taxon>Thalassiosirales</taxon>
        <taxon>Skeletonemataceae</taxon>
        <taxon>Skeletonema</taxon>
        <taxon>Skeletonema marinoi-dohrnii complex</taxon>
    </lineage>
</organism>
<feature type="region of interest" description="Disordered" evidence="1">
    <location>
        <begin position="1"/>
        <end position="84"/>
    </location>
</feature>
<protein>
    <submittedName>
        <fullName evidence="2">Uncharacterized protein</fullName>
    </submittedName>
</protein>
<proteinExistence type="predicted"/>
<feature type="compositionally biased region" description="Basic and acidic residues" evidence="1">
    <location>
        <begin position="14"/>
        <end position="29"/>
    </location>
</feature>
<name>A0AAD9DJ49_9STRA</name>
<evidence type="ECO:0000256" key="1">
    <source>
        <dbReference type="SAM" id="MobiDB-lite"/>
    </source>
</evidence>
<evidence type="ECO:0000313" key="3">
    <source>
        <dbReference type="Proteomes" id="UP001224775"/>
    </source>
</evidence>
<dbReference type="Proteomes" id="UP001224775">
    <property type="component" value="Unassembled WGS sequence"/>
</dbReference>
<sequence length="225" mass="24875">MLKKLQFKKQGSISKEKSLTVDTTHEIRTSSRRSPAAGMKNKRKDQSKSPRKTAIRPSSSTSRRSSSTASTAASTAASSFASTAPRNTNELNKLLASQILDTSDQSEDGSDVTTGPVDDMLFVLGEAINKGANEVEDFVETKIDSFKDSWDRFTIGLSFRFSDNSTIASDFSEEFEPVKLVKEKGIALEIIDEDSESEVSEKRAVTDEIKNQVQSIIDTYFLYEM</sequence>
<gene>
    <name evidence="2" type="ORF">QTG54_001381</name>
</gene>
<dbReference type="AlphaFoldDB" id="A0AAD9DJ49"/>
<accession>A0AAD9DJ49</accession>
<feature type="compositionally biased region" description="Basic residues" evidence="1">
    <location>
        <begin position="40"/>
        <end position="54"/>
    </location>
</feature>
<evidence type="ECO:0000313" key="2">
    <source>
        <dbReference type="EMBL" id="KAK1747418.1"/>
    </source>
</evidence>
<feature type="compositionally biased region" description="Low complexity" evidence="1">
    <location>
        <begin position="58"/>
        <end position="84"/>
    </location>
</feature>
<reference evidence="2" key="1">
    <citation type="submission" date="2023-06" db="EMBL/GenBank/DDBJ databases">
        <title>Survivors Of The Sea: Transcriptome response of Skeletonema marinoi to long-term dormancy.</title>
        <authorList>
            <person name="Pinder M.I.M."/>
            <person name="Kourtchenko O."/>
            <person name="Robertson E.K."/>
            <person name="Larsson T."/>
            <person name="Maumus F."/>
            <person name="Osuna-Cruz C.M."/>
            <person name="Vancaester E."/>
            <person name="Stenow R."/>
            <person name="Vandepoele K."/>
            <person name="Ploug H."/>
            <person name="Bruchert V."/>
            <person name="Godhe A."/>
            <person name="Topel M."/>
        </authorList>
    </citation>
    <scope>NUCLEOTIDE SEQUENCE</scope>
    <source>
        <strain evidence="2">R05AC</strain>
    </source>
</reference>
<comment type="caution">
    <text evidence="2">The sequence shown here is derived from an EMBL/GenBank/DDBJ whole genome shotgun (WGS) entry which is preliminary data.</text>
</comment>
<keyword evidence="3" id="KW-1185">Reference proteome</keyword>